<proteinExistence type="predicted"/>
<name>A0A4U9F3C9_GIBZA</name>
<reference evidence="2" key="1">
    <citation type="submission" date="2019-04" db="EMBL/GenBank/DDBJ databases">
        <authorList>
            <person name="Melise S."/>
            <person name="Noan J."/>
            <person name="Okalmin O."/>
        </authorList>
    </citation>
    <scope>NUCLEOTIDE SEQUENCE</scope>
    <source>
        <strain evidence="2">FN9</strain>
    </source>
</reference>
<gene>
    <name evidence="2" type="ORF">FUG_LOCUS331723</name>
</gene>
<protein>
    <submittedName>
        <fullName evidence="2">Uncharacterized protein</fullName>
    </submittedName>
</protein>
<accession>A0A4U9F3C9</accession>
<evidence type="ECO:0000313" key="2">
    <source>
        <dbReference type="EMBL" id="VIO59142.1"/>
    </source>
</evidence>
<dbReference type="AlphaFoldDB" id="A0A4U9F3C9"/>
<sequence length="71" mass="8321">MARDLVLILKKKQVHESVFSVSADNNYGPIPRNQPHEEQEEEEEWGNEQYPRGQTRRSDKHEHVHMGNARG</sequence>
<feature type="region of interest" description="Disordered" evidence="1">
    <location>
        <begin position="20"/>
        <end position="71"/>
    </location>
</feature>
<feature type="compositionally biased region" description="Basic and acidic residues" evidence="1">
    <location>
        <begin position="56"/>
        <end position="65"/>
    </location>
</feature>
<dbReference type="EMBL" id="CAAKMV010000137">
    <property type="protein sequence ID" value="VIO59142.1"/>
    <property type="molecule type" value="Genomic_DNA"/>
</dbReference>
<evidence type="ECO:0000256" key="1">
    <source>
        <dbReference type="SAM" id="MobiDB-lite"/>
    </source>
</evidence>
<organism evidence="2">
    <name type="scientific">Gibberella zeae</name>
    <name type="common">Wheat head blight fungus</name>
    <name type="synonym">Fusarium graminearum</name>
    <dbReference type="NCBI Taxonomy" id="5518"/>
    <lineage>
        <taxon>Eukaryota</taxon>
        <taxon>Fungi</taxon>
        <taxon>Dikarya</taxon>
        <taxon>Ascomycota</taxon>
        <taxon>Pezizomycotina</taxon>
        <taxon>Sordariomycetes</taxon>
        <taxon>Hypocreomycetidae</taxon>
        <taxon>Hypocreales</taxon>
        <taxon>Nectriaceae</taxon>
        <taxon>Fusarium</taxon>
    </lineage>
</organism>